<evidence type="ECO:0000313" key="1">
    <source>
        <dbReference type="EMBL" id="QRZ12468.1"/>
    </source>
</evidence>
<dbReference type="InterPro" id="IPR031723">
    <property type="entry name" value="DMSP_lyase"/>
</dbReference>
<sequence>MTRPETLQHLLDVALPAMQARAHDGDSPASLARITEASRTVGNPGATPASLPVCNWLDRALAREPDASDLAALFAAFRTLSPLLRWRTRTGDSTASEGFADNHANAMLLGPGGLEERRDLWLGISLLAPGTRYPDHQHAPEETYLVLSPGQFRRNGSDWFEPGVGGSFFVAPNSVHAMRATKDAPLFALWALWA</sequence>
<dbReference type="Pfam" id="PF16867">
    <property type="entry name" value="DMSP_lyase"/>
    <property type="match status" value="1"/>
</dbReference>
<organism evidence="1 2">
    <name type="scientific">Paracoccus methylovorus</name>
    <dbReference type="NCBI Taxonomy" id="2812658"/>
    <lineage>
        <taxon>Bacteria</taxon>
        <taxon>Pseudomonadati</taxon>
        <taxon>Pseudomonadota</taxon>
        <taxon>Alphaproteobacteria</taxon>
        <taxon>Rhodobacterales</taxon>
        <taxon>Paracoccaceae</taxon>
        <taxon>Paracoccus</taxon>
    </lineage>
</organism>
<dbReference type="InterPro" id="IPR014710">
    <property type="entry name" value="RmlC-like_jellyroll"/>
</dbReference>
<reference evidence="1 2" key="1">
    <citation type="submission" date="2021-02" db="EMBL/GenBank/DDBJ databases">
        <title>Paracoccus methylovroum sp.nov., a new methanol and methylamine utilizing methylotrophic denitrifer.</title>
        <authorList>
            <person name="Timsy T."/>
            <person name="Behrendt U."/>
            <person name="Ulrich A."/>
            <person name="Spanner T."/>
            <person name="Foesel B.U."/>
            <person name="Horn M.A."/>
            <person name="Kolb S."/>
        </authorList>
    </citation>
    <scope>NUCLEOTIDE SEQUENCE [LARGE SCALE GENOMIC DNA]</scope>
    <source>
        <strain evidence="1 2">H4-D09</strain>
    </source>
</reference>
<dbReference type="EMBL" id="CP070368">
    <property type="protein sequence ID" value="QRZ12468.1"/>
    <property type="molecule type" value="Genomic_DNA"/>
</dbReference>
<dbReference type="Proteomes" id="UP000663629">
    <property type="component" value="Chromosome 1"/>
</dbReference>
<name>A0ABX7JGS7_9RHOB</name>
<keyword evidence="2" id="KW-1185">Reference proteome</keyword>
<gene>
    <name evidence="1" type="ORF">JWJ88_07530</name>
</gene>
<evidence type="ECO:0000313" key="2">
    <source>
        <dbReference type="Proteomes" id="UP000663629"/>
    </source>
</evidence>
<accession>A0ABX7JGS7</accession>
<protein>
    <submittedName>
        <fullName evidence="1">Transcriptional regulator</fullName>
    </submittedName>
</protein>
<dbReference type="RefSeq" id="WP_205293501.1">
    <property type="nucleotide sequence ID" value="NZ_CP070368.1"/>
</dbReference>
<dbReference type="Gene3D" id="2.60.120.10">
    <property type="entry name" value="Jelly Rolls"/>
    <property type="match status" value="1"/>
</dbReference>
<dbReference type="InterPro" id="IPR011051">
    <property type="entry name" value="RmlC_Cupin_sf"/>
</dbReference>
<proteinExistence type="predicted"/>
<dbReference type="SUPFAM" id="SSF51182">
    <property type="entry name" value="RmlC-like cupins"/>
    <property type="match status" value="1"/>
</dbReference>